<accession>A0A396C6P3</accession>
<sequence length="173" mass="20194">MEQENKIVKKGNYQVHFHIGLSYVLSPCESRFIQYLLSRKQFRKYGVSTYMNQSDYVKAMGLNNSSFRTSVRNLQKLGLIKKWNNSLGNKAFYTLNEKQYERLIIILSSTNDLNELISFCQNTFKRGRSIESVTKEEIKILASTRIKTEHRCSYLIPGETNERQSMILNKSDS</sequence>
<gene>
    <name evidence="1" type="ORF">DW228_06220</name>
</gene>
<evidence type="ECO:0000313" key="1">
    <source>
        <dbReference type="EMBL" id="RHH14392.1"/>
    </source>
</evidence>
<dbReference type="RefSeq" id="WP_122330040.1">
    <property type="nucleotide sequence ID" value="NZ_JAQDYY010000001.1"/>
</dbReference>
<organism evidence="1 2">
    <name type="scientific">Bacteroides fragilis</name>
    <dbReference type="NCBI Taxonomy" id="817"/>
    <lineage>
        <taxon>Bacteria</taxon>
        <taxon>Pseudomonadati</taxon>
        <taxon>Bacteroidota</taxon>
        <taxon>Bacteroidia</taxon>
        <taxon>Bacteroidales</taxon>
        <taxon>Bacteroidaceae</taxon>
        <taxon>Bacteroides</taxon>
    </lineage>
</organism>
<dbReference type="AlphaFoldDB" id="A0A396C6P3"/>
<dbReference type="EMBL" id="QRJE01000008">
    <property type="protein sequence ID" value="RHH14392.1"/>
    <property type="molecule type" value="Genomic_DNA"/>
</dbReference>
<name>A0A396C6P3_BACFG</name>
<protein>
    <submittedName>
        <fullName evidence="1">Uncharacterized protein</fullName>
    </submittedName>
</protein>
<comment type="caution">
    <text evidence="1">The sequence shown here is derived from an EMBL/GenBank/DDBJ whole genome shotgun (WGS) entry which is preliminary data.</text>
</comment>
<dbReference type="Proteomes" id="UP000266644">
    <property type="component" value="Unassembled WGS sequence"/>
</dbReference>
<reference evidence="1 2" key="1">
    <citation type="submission" date="2018-08" db="EMBL/GenBank/DDBJ databases">
        <title>A genome reference for cultivated species of the human gut microbiota.</title>
        <authorList>
            <person name="Zou Y."/>
            <person name="Xue W."/>
            <person name="Luo G."/>
        </authorList>
    </citation>
    <scope>NUCLEOTIDE SEQUENCE [LARGE SCALE GENOMIC DNA]</scope>
    <source>
        <strain evidence="1 2">AM18-6</strain>
    </source>
</reference>
<evidence type="ECO:0000313" key="2">
    <source>
        <dbReference type="Proteomes" id="UP000266644"/>
    </source>
</evidence>
<proteinExistence type="predicted"/>